<dbReference type="AlphaFoldDB" id="A0A8S1HHC7"/>
<accession>A0A8S1HHC7</accession>
<name>A0A8S1HHC7_9PELO</name>
<dbReference type="EMBL" id="CAJGYM010000045">
    <property type="protein sequence ID" value="CAD6194557.1"/>
    <property type="molecule type" value="Genomic_DNA"/>
</dbReference>
<protein>
    <submittedName>
        <fullName evidence="2">Uncharacterized protein</fullName>
    </submittedName>
</protein>
<organism evidence="2 3">
    <name type="scientific">Caenorhabditis auriculariae</name>
    <dbReference type="NCBI Taxonomy" id="2777116"/>
    <lineage>
        <taxon>Eukaryota</taxon>
        <taxon>Metazoa</taxon>
        <taxon>Ecdysozoa</taxon>
        <taxon>Nematoda</taxon>
        <taxon>Chromadorea</taxon>
        <taxon>Rhabditida</taxon>
        <taxon>Rhabditina</taxon>
        <taxon>Rhabditomorpha</taxon>
        <taxon>Rhabditoidea</taxon>
        <taxon>Rhabditidae</taxon>
        <taxon>Peloderinae</taxon>
        <taxon>Caenorhabditis</taxon>
    </lineage>
</organism>
<evidence type="ECO:0000313" key="3">
    <source>
        <dbReference type="Proteomes" id="UP000835052"/>
    </source>
</evidence>
<comment type="caution">
    <text evidence="2">The sequence shown here is derived from an EMBL/GenBank/DDBJ whole genome shotgun (WGS) entry which is preliminary data.</text>
</comment>
<proteinExistence type="predicted"/>
<gene>
    <name evidence="2" type="ORF">CAUJ_LOCUS10476</name>
</gene>
<sequence>MVDRKAEAEDSNLQIGVAELRRSGHASAGINQFWKEAWPQNRKPRPSAVKVTQPSTSTHTVTGRRNEIARQGRQQPRANEKRRGPSGRSLGTTPTMVRDKAQDESGDWRRRVGATMKEKRLVLRQDTSSRWSDSCGRTTLQAESRGRTVVRERGQRSMPEASLLLQITGRASMRTLKASESYFRTPIVDLSLQ</sequence>
<feature type="region of interest" description="Disordered" evidence="1">
    <location>
        <begin position="33"/>
        <end position="108"/>
    </location>
</feature>
<evidence type="ECO:0000256" key="1">
    <source>
        <dbReference type="SAM" id="MobiDB-lite"/>
    </source>
</evidence>
<evidence type="ECO:0000313" key="2">
    <source>
        <dbReference type="EMBL" id="CAD6194557.1"/>
    </source>
</evidence>
<dbReference type="Proteomes" id="UP000835052">
    <property type="component" value="Unassembled WGS sequence"/>
</dbReference>
<feature type="compositionally biased region" description="Polar residues" evidence="1">
    <location>
        <begin position="50"/>
        <end position="63"/>
    </location>
</feature>
<feature type="compositionally biased region" description="Basic and acidic residues" evidence="1">
    <location>
        <begin position="97"/>
        <end position="108"/>
    </location>
</feature>
<keyword evidence="3" id="KW-1185">Reference proteome</keyword>
<reference evidence="2" key="1">
    <citation type="submission" date="2020-10" db="EMBL/GenBank/DDBJ databases">
        <authorList>
            <person name="Kikuchi T."/>
        </authorList>
    </citation>
    <scope>NUCLEOTIDE SEQUENCE</scope>
    <source>
        <strain evidence="2">NKZ352</strain>
    </source>
</reference>